<evidence type="ECO:0000256" key="1">
    <source>
        <dbReference type="SAM" id="Phobius"/>
    </source>
</evidence>
<dbReference type="OrthoDB" id="6896287at2"/>
<proteinExistence type="predicted"/>
<gene>
    <name evidence="2" type="ORF">E5352_09845</name>
</gene>
<protein>
    <submittedName>
        <fullName evidence="2">Uncharacterized protein</fullName>
    </submittedName>
</protein>
<accession>A0A4S2CYL1</accession>
<feature type="transmembrane region" description="Helical" evidence="1">
    <location>
        <begin position="188"/>
        <end position="209"/>
    </location>
</feature>
<dbReference type="RefSeq" id="WP_136004817.1">
    <property type="nucleotide sequence ID" value="NZ_SRYW01000007.1"/>
</dbReference>
<keyword evidence="1" id="KW-0812">Transmembrane</keyword>
<dbReference type="AlphaFoldDB" id="A0A4S2CYL1"/>
<feature type="transmembrane region" description="Helical" evidence="1">
    <location>
        <begin position="154"/>
        <end position="176"/>
    </location>
</feature>
<keyword evidence="1" id="KW-0472">Membrane</keyword>
<name>A0A4S2CYL1_STEMA</name>
<reference evidence="2 3" key="1">
    <citation type="submission" date="2019-04" db="EMBL/GenBank/DDBJ databases">
        <title>Microbes associate with the intestines of laboratory mice.</title>
        <authorList>
            <person name="Navarre W."/>
            <person name="Wong E."/>
            <person name="Huang K."/>
            <person name="Tropini C."/>
            <person name="Ng K."/>
            <person name="Yu B."/>
        </authorList>
    </citation>
    <scope>NUCLEOTIDE SEQUENCE [LARGE SCALE GENOMIC DNA]</scope>
    <source>
        <strain evidence="2 3">NM62_B4-13</strain>
    </source>
</reference>
<sequence>MAVKQESLVQAAIMASLEVYGDRNAVHTDVFAPYANQQGYTGGKYPGDIIGLLDGARILLLEVKELDYLTPIAPVLHQFNLGQFLQYYWLEQSGVPILYAYAARDEMPYFLFPRRREWPYATLNRTRVSPPGELMDSLANFIAKRPAIETHGNLLDWLLNVSVASSASVLMLLGFLGSSASALKASILIVQTAAGGLTALPAAAVRAALRNVLSKEQTGEVALDDEHQRKVDEVGQAIEDHRVRHKARMDDLDQRVDVRAEELVDEESAVSGRELADEELEEVRMRARKEVENEILEEIAARQRTSRPTAAVRRGYNRRA</sequence>
<evidence type="ECO:0000313" key="3">
    <source>
        <dbReference type="Proteomes" id="UP000306631"/>
    </source>
</evidence>
<dbReference type="EMBL" id="SRYW01000007">
    <property type="protein sequence ID" value="TGY34167.1"/>
    <property type="molecule type" value="Genomic_DNA"/>
</dbReference>
<evidence type="ECO:0000313" key="2">
    <source>
        <dbReference type="EMBL" id="TGY34167.1"/>
    </source>
</evidence>
<organism evidence="2 3">
    <name type="scientific">Stenotrophomonas maltophilia</name>
    <name type="common">Pseudomonas maltophilia</name>
    <name type="synonym">Xanthomonas maltophilia</name>
    <dbReference type="NCBI Taxonomy" id="40324"/>
    <lineage>
        <taxon>Bacteria</taxon>
        <taxon>Pseudomonadati</taxon>
        <taxon>Pseudomonadota</taxon>
        <taxon>Gammaproteobacteria</taxon>
        <taxon>Lysobacterales</taxon>
        <taxon>Lysobacteraceae</taxon>
        <taxon>Stenotrophomonas</taxon>
        <taxon>Stenotrophomonas maltophilia group</taxon>
    </lineage>
</organism>
<keyword evidence="1" id="KW-1133">Transmembrane helix</keyword>
<dbReference type="Proteomes" id="UP000306631">
    <property type="component" value="Unassembled WGS sequence"/>
</dbReference>
<comment type="caution">
    <text evidence="2">The sequence shown here is derived from an EMBL/GenBank/DDBJ whole genome shotgun (WGS) entry which is preliminary data.</text>
</comment>